<feature type="region of interest" description="Disordered" evidence="1">
    <location>
        <begin position="168"/>
        <end position="228"/>
    </location>
</feature>
<reference evidence="3 4" key="1">
    <citation type="journal article" date="2019" name="Nat. Ecol. Evol.">
        <title>Megaphylogeny resolves global patterns of mushroom evolution.</title>
        <authorList>
            <person name="Varga T."/>
            <person name="Krizsan K."/>
            <person name="Foldi C."/>
            <person name="Dima B."/>
            <person name="Sanchez-Garcia M."/>
            <person name="Sanchez-Ramirez S."/>
            <person name="Szollosi G.J."/>
            <person name="Szarkandi J.G."/>
            <person name="Papp V."/>
            <person name="Albert L."/>
            <person name="Andreopoulos W."/>
            <person name="Angelini C."/>
            <person name="Antonin V."/>
            <person name="Barry K.W."/>
            <person name="Bougher N.L."/>
            <person name="Buchanan P."/>
            <person name="Buyck B."/>
            <person name="Bense V."/>
            <person name="Catcheside P."/>
            <person name="Chovatia M."/>
            <person name="Cooper J."/>
            <person name="Damon W."/>
            <person name="Desjardin D."/>
            <person name="Finy P."/>
            <person name="Geml J."/>
            <person name="Haridas S."/>
            <person name="Hughes K."/>
            <person name="Justo A."/>
            <person name="Karasinski D."/>
            <person name="Kautmanova I."/>
            <person name="Kiss B."/>
            <person name="Kocsube S."/>
            <person name="Kotiranta H."/>
            <person name="LaButti K.M."/>
            <person name="Lechner B.E."/>
            <person name="Liimatainen K."/>
            <person name="Lipzen A."/>
            <person name="Lukacs Z."/>
            <person name="Mihaltcheva S."/>
            <person name="Morgado L.N."/>
            <person name="Niskanen T."/>
            <person name="Noordeloos M.E."/>
            <person name="Ohm R.A."/>
            <person name="Ortiz-Santana B."/>
            <person name="Ovrebo C."/>
            <person name="Racz N."/>
            <person name="Riley R."/>
            <person name="Savchenko A."/>
            <person name="Shiryaev A."/>
            <person name="Soop K."/>
            <person name="Spirin V."/>
            <person name="Szebenyi C."/>
            <person name="Tomsovsky M."/>
            <person name="Tulloss R.E."/>
            <person name="Uehling J."/>
            <person name="Grigoriev I.V."/>
            <person name="Vagvolgyi C."/>
            <person name="Papp T."/>
            <person name="Martin F.M."/>
            <person name="Miettinen O."/>
            <person name="Hibbett D.S."/>
            <person name="Nagy L.G."/>
        </authorList>
    </citation>
    <scope>NUCLEOTIDE SEQUENCE [LARGE SCALE GENOMIC DNA]</scope>
    <source>
        <strain evidence="3 4">FP101781</strain>
    </source>
</reference>
<protein>
    <submittedName>
        <fullName evidence="3">Uncharacterized protein</fullName>
    </submittedName>
</protein>
<evidence type="ECO:0000256" key="1">
    <source>
        <dbReference type="SAM" id="MobiDB-lite"/>
    </source>
</evidence>
<evidence type="ECO:0000313" key="3">
    <source>
        <dbReference type="EMBL" id="TEB39236.1"/>
    </source>
</evidence>
<comment type="caution">
    <text evidence="3">The sequence shown here is derived from an EMBL/GenBank/DDBJ whole genome shotgun (WGS) entry which is preliminary data.</text>
</comment>
<dbReference type="STRING" id="71717.A0A4Y7TYJ3"/>
<evidence type="ECO:0000313" key="4">
    <source>
        <dbReference type="Proteomes" id="UP000298030"/>
    </source>
</evidence>
<sequence length="304" mass="31994">MHARVPALSSLAALQAAFTLVFVSLTLSPNVVLAQTPVNGQIYTNGLSIINAPALNSEHNVGGNIPVSIEVSGNGKLPFEALNPGSRLDTAYEELNIFLVSSQTNTNLTVSSGPSLLTDEDGTVRHLNYEIPTCIQAGLYNMTFYERSTLDKTSLYVITPIPIRINNPRPSGERCSEGMNELQDQPQADVRAPQSPFLPANSAGSPPLTVTLTGGRQLPTPPASTDPSVTTVTMVVESPVTTTVNGNTATVTTTFTTTAAMRSQDLGGFLPVTNVKNGSSRILGGRGPLPICAAVLVASLVFYL</sequence>
<gene>
    <name evidence="3" type="ORF">FA13DRAFT_1725213</name>
</gene>
<proteinExistence type="predicted"/>
<evidence type="ECO:0000256" key="2">
    <source>
        <dbReference type="SAM" id="SignalP"/>
    </source>
</evidence>
<dbReference type="EMBL" id="QPFP01000002">
    <property type="protein sequence ID" value="TEB39236.1"/>
    <property type="molecule type" value="Genomic_DNA"/>
</dbReference>
<organism evidence="3 4">
    <name type="scientific">Coprinellus micaceus</name>
    <name type="common">Glistening ink-cap mushroom</name>
    <name type="synonym">Coprinus micaceus</name>
    <dbReference type="NCBI Taxonomy" id="71717"/>
    <lineage>
        <taxon>Eukaryota</taxon>
        <taxon>Fungi</taxon>
        <taxon>Dikarya</taxon>
        <taxon>Basidiomycota</taxon>
        <taxon>Agaricomycotina</taxon>
        <taxon>Agaricomycetes</taxon>
        <taxon>Agaricomycetidae</taxon>
        <taxon>Agaricales</taxon>
        <taxon>Agaricineae</taxon>
        <taxon>Psathyrellaceae</taxon>
        <taxon>Coprinellus</taxon>
    </lineage>
</organism>
<feature type="compositionally biased region" description="Polar residues" evidence="1">
    <location>
        <begin position="202"/>
        <end position="214"/>
    </location>
</feature>
<keyword evidence="2" id="KW-0732">Signal</keyword>
<feature type="chain" id="PRO_5021476751" evidence="2">
    <location>
        <begin position="35"/>
        <end position="304"/>
    </location>
</feature>
<keyword evidence="4" id="KW-1185">Reference proteome</keyword>
<accession>A0A4Y7TYJ3</accession>
<dbReference type="Proteomes" id="UP000298030">
    <property type="component" value="Unassembled WGS sequence"/>
</dbReference>
<dbReference type="AlphaFoldDB" id="A0A4Y7TYJ3"/>
<dbReference type="OrthoDB" id="3267335at2759"/>
<name>A0A4Y7TYJ3_COPMI</name>
<feature type="signal peptide" evidence="2">
    <location>
        <begin position="1"/>
        <end position="34"/>
    </location>
</feature>